<keyword evidence="1" id="KW-1133">Transmembrane helix</keyword>
<name>A0A5B7GKS3_PORTR</name>
<keyword evidence="3" id="KW-1185">Reference proteome</keyword>
<keyword evidence="1" id="KW-0472">Membrane</keyword>
<reference evidence="2 3" key="1">
    <citation type="submission" date="2019-05" db="EMBL/GenBank/DDBJ databases">
        <title>Another draft genome of Portunus trituberculatus and its Hox gene families provides insights of decapod evolution.</title>
        <authorList>
            <person name="Jeong J.-H."/>
            <person name="Song I."/>
            <person name="Kim S."/>
            <person name="Choi T."/>
            <person name="Kim D."/>
            <person name="Ryu S."/>
            <person name="Kim W."/>
        </authorList>
    </citation>
    <scope>NUCLEOTIDE SEQUENCE [LARGE SCALE GENOMIC DNA]</scope>
    <source>
        <tissue evidence="2">Muscle</tissue>
    </source>
</reference>
<dbReference type="AlphaFoldDB" id="A0A5B7GKS3"/>
<evidence type="ECO:0000313" key="2">
    <source>
        <dbReference type="EMBL" id="MPC57995.1"/>
    </source>
</evidence>
<proteinExistence type="predicted"/>
<comment type="caution">
    <text evidence="2">The sequence shown here is derived from an EMBL/GenBank/DDBJ whole genome shotgun (WGS) entry which is preliminary data.</text>
</comment>
<dbReference type="Proteomes" id="UP000324222">
    <property type="component" value="Unassembled WGS sequence"/>
</dbReference>
<evidence type="ECO:0000313" key="3">
    <source>
        <dbReference type="Proteomes" id="UP000324222"/>
    </source>
</evidence>
<organism evidence="2 3">
    <name type="scientific">Portunus trituberculatus</name>
    <name type="common">Swimming crab</name>
    <name type="synonym">Neptunus trituberculatus</name>
    <dbReference type="NCBI Taxonomy" id="210409"/>
    <lineage>
        <taxon>Eukaryota</taxon>
        <taxon>Metazoa</taxon>
        <taxon>Ecdysozoa</taxon>
        <taxon>Arthropoda</taxon>
        <taxon>Crustacea</taxon>
        <taxon>Multicrustacea</taxon>
        <taxon>Malacostraca</taxon>
        <taxon>Eumalacostraca</taxon>
        <taxon>Eucarida</taxon>
        <taxon>Decapoda</taxon>
        <taxon>Pleocyemata</taxon>
        <taxon>Brachyura</taxon>
        <taxon>Eubrachyura</taxon>
        <taxon>Portunoidea</taxon>
        <taxon>Portunidae</taxon>
        <taxon>Portuninae</taxon>
        <taxon>Portunus</taxon>
    </lineage>
</organism>
<gene>
    <name evidence="2" type="ORF">E2C01_051987</name>
</gene>
<evidence type="ECO:0000256" key="1">
    <source>
        <dbReference type="SAM" id="Phobius"/>
    </source>
</evidence>
<protein>
    <submittedName>
        <fullName evidence="2">Uncharacterized protein</fullName>
    </submittedName>
</protein>
<accession>A0A5B7GKS3</accession>
<dbReference type="EMBL" id="VSRR010015263">
    <property type="protein sequence ID" value="MPC57995.1"/>
    <property type="molecule type" value="Genomic_DNA"/>
</dbReference>
<sequence>MFWDALWGSGVFWEVLGSLGVLGCFGAFGGFWDVTGELWEVLVGSGMFREVLGCLGRFWDVLGVLVLLGFRFTGGSDRAGPSGAKAPEGLAYPYDGCRGSLRDPCVLRGTEGSPRPIFNFEGADGVADVVPARTTQQAY</sequence>
<feature type="transmembrane region" description="Helical" evidence="1">
    <location>
        <begin position="12"/>
        <end position="32"/>
    </location>
</feature>
<keyword evidence="1" id="KW-0812">Transmembrane</keyword>